<feature type="compositionally biased region" description="Polar residues" evidence="1">
    <location>
        <begin position="1"/>
        <end position="25"/>
    </location>
</feature>
<sequence>MRTEIQTLQQQFQTRSLDQHSSNTRTHVRNEHSEACPRPAEADTRGLGPIGLFEQDSPEDPDAPWSLRTLEHREGLHVVMLYLMLPMSAPASRFIFKVKFPRAVCVEEDSALSSSTGEPHALFSNLVQSPHLLTPDLEEPSTWKVIPVGGGRKAQLVAKARLQAPGSGLQAPGPGSRLQSPGSGLQAPGPGSRIQAPGSRLQACCCSAPPSTEQMPDLLQGQRGPWGRGERAGSSDQSRYVERGPGEPCIQPRHSDGSGGVSGTADTQLPCVTGLCAVAGLISLPGPPGLGPRGSPAAIGVVQLCSLRYPSPMGSGLILPPAAQVPLQTGPNQSHDIGWAHKVGNSEKPAAVVLPTRQSAILGRRREGRCRKGSGKESRAGGWQGGRESPCQELTQATRGQDALS</sequence>
<organism evidence="2 3">
    <name type="scientific">Equus przewalskii</name>
    <name type="common">Przewalski's horse</name>
    <name type="synonym">Equus caballus przewalskii</name>
    <dbReference type="NCBI Taxonomy" id="9798"/>
    <lineage>
        <taxon>Eukaryota</taxon>
        <taxon>Metazoa</taxon>
        <taxon>Chordata</taxon>
        <taxon>Craniata</taxon>
        <taxon>Vertebrata</taxon>
        <taxon>Euteleostomi</taxon>
        <taxon>Mammalia</taxon>
        <taxon>Eutheria</taxon>
        <taxon>Laurasiatheria</taxon>
        <taxon>Perissodactyla</taxon>
        <taxon>Equidae</taxon>
        <taxon>Equus</taxon>
    </lineage>
</organism>
<protein>
    <submittedName>
        <fullName evidence="3">Uncharacterized protein isoform X1</fullName>
    </submittedName>
</protein>
<feature type="compositionally biased region" description="Basic and acidic residues" evidence="1">
    <location>
        <begin position="28"/>
        <end position="44"/>
    </location>
</feature>
<feature type="compositionally biased region" description="Polar residues" evidence="1">
    <location>
        <begin position="392"/>
        <end position="405"/>
    </location>
</feature>
<dbReference type="GeneID" id="103559374"/>
<gene>
    <name evidence="3" type="primary">LOC103559374</name>
</gene>
<reference evidence="2" key="1">
    <citation type="submission" date="2025-05" db="UniProtKB">
        <authorList>
            <consortium name="RefSeq"/>
        </authorList>
    </citation>
    <scope>NUCLEOTIDE SEQUENCE [LARGE SCALE GENOMIC DNA]</scope>
</reference>
<evidence type="ECO:0000313" key="3">
    <source>
        <dbReference type="RefSeq" id="XP_070475791.1"/>
    </source>
</evidence>
<evidence type="ECO:0000313" key="2">
    <source>
        <dbReference type="Proteomes" id="UP001652662"/>
    </source>
</evidence>
<feature type="region of interest" description="Disordered" evidence="1">
    <location>
        <begin position="165"/>
        <end position="262"/>
    </location>
</feature>
<dbReference type="Proteomes" id="UP001652662">
    <property type="component" value="Chromosome 1"/>
</dbReference>
<feature type="compositionally biased region" description="Basic and acidic residues" evidence="1">
    <location>
        <begin position="228"/>
        <end position="245"/>
    </location>
</feature>
<feature type="region of interest" description="Disordered" evidence="1">
    <location>
        <begin position="363"/>
        <end position="405"/>
    </location>
</feature>
<evidence type="ECO:0000256" key="1">
    <source>
        <dbReference type="SAM" id="MobiDB-lite"/>
    </source>
</evidence>
<accession>A0ABM4PF21</accession>
<reference evidence="3" key="2">
    <citation type="submission" date="2025-08" db="UniProtKB">
        <authorList>
            <consortium name="RefSeq"/>
        </authorList>
    </citation>
    <scope>IDENTIFICATION</scope>
    <source>
        <tissue evidence="3">Blood</tissue>
    </source>
</reference>
<feature type="region of interest" description="Disordered" evidence="1">
    <location>
        <begin position="1"/>
        <end position="46"/>
    </location>
</feature>
<keyword evidence="2" id="KW-1185">Reference proteome</keyword>
<name>A0ABM4PF21_EQUPR</name>
<dbReference type="RefSeq" id="XP_070475791.1">
    <property type="nucleotide sequence ID" value="XM_070619690.1"/>
</dbReference>
<proteinExistence type="predicted"/>